<feature type="domain" description="CMP/dCMP-type deaminase" evidence="1">
    <location>
        <begin position="16"/>
        <end position="125"/>
    </location>
</feature>
<organism evidence="2 3">
    <name type="scientific">Sphaerotilus sulfidivorans</name>
    <dbReference type="NCBI Taxonomy" id="639200"/>
    <lineage>
        <taxon>Bacteria</taxon>
        <taxon>Pseudomonadati</taxon>
        <taxon>Pseudomonadota</taxon>
        <taxon>Betaproteobacteria</taxon>
        <taxon>Burkholderiales</taxon>
        <taxon>Sphaerotilaceae</taxon>
        <taxon>Sphaerotilus</taxon>
    </lineage>
</organism>
<sequence length="170" mass="18871">MIVPMHAFTTPDPTMEQMLLHLRQASDIARAAMEQGHHPFGALLVGPDHETVLLIQGNVDSVNHAEAVLARQAAAKFDAELLWNCTLYTTVEPCCMCSGTQYWAGIGRLVYGMSETRLRATTGRHPENPTLDVPCREVFSRGQKPIRVWGPIPAIEDELAAVHARFWLGR</sequence>
<dbReference type="InterPro" id="IPR002125">
    <property type="entry name" value="CMP_dCMP_dom"/>
</dbReference>
<protein>
    <submittedName>
        <fullName evidence="2">tRNA(Arg) A34 adenosine deaminase TadA</fullName>
    </submittedName>
</protein>
<accession>A0ABV2IRN1</accession>
<proteinExistence type="predicted"/>
<reference evidence="2 3" key="1">
    <citation type="submission" date="2024-06" db="EMBL/GenBank/DDBJ databases">
        <title>Genomic Encyclopedia of Type Strains, Phase IV (KMG-IV): sequencing the most valuable type-strain genomes for metagenomic binning, comparative biology and taxonomic classification.</title>
        <authorList>
            <person name="Goeker M."/>
        </authorList>
    </citation>
    <scope>NUCLEOTIDE SEQUENCE [LARGE SCALE GENOMIC DNA]</scope>
    <source>
        <strain evidence="2 3">D-501</strain>
    </source>
</reference>
<dbReference type="PANTHER" id="PTHR11079:SF161">
    <property type="entry name" value="CMP_DCMP-TYPE DEAMINASE DOMAIN-CONTAINING PROTEIN"/>
    <property type="match status" value="1"/>
</dbReference>
<dbReference type="EMBL" id="JBEPLS010000010">
    <property type="protein sequence ID" value="MET3604837.1"/>
    <property type="molecule type" value="Genomic_DNA"/>
</dbReference>
<evidence type="ECO:0000313" key="3">
    <source>
        <dbReference type="Proteomes" id="UP001549111"/>
    </source>
</evidence>
<dbReference type="SUPFAM" id="SSF53927">
    <property type="entry name" value="Cytidine deaminase-like"/>
    <property type="match status" value="1"/>
</dbReference>
<dbReference type="PROSITE" id="PS51747">
    <property type="entry name" value="CYT_DCMP_DEAMINASES_2"/>
    <property type="match status" value="1"/>
</dbReference>
<comment type="caution">
    <text evidence="2">The sequence shown here is derived from an EMBL/GenBank/DDBJ whole genome shotgun (WGS) entry which is preliminary data.</text>
</comment>
<name>A0ABV2IRN1_9BURK</name>
<dbReference type="InterPro" id="IPR016193">
    <property type="entry name" value="Cytidine_deaminase-like"/>
</dbReference>
<dbReference type="PANTHER" id="PTHR11079">
    <property type="entry name" value="CYTOSINE DEAMINASE FAMILY MEMBER"/>
    <property type="match status" value="1"/>
</dbReference>
<dbReference type="Gene3D" id="3.40.140.10">
    <property type="entry name" value="Cytidine Deaminase, domain 2"/>
    <property type="match status" value="1"/>
</dbReference>
<dbReference type="CDD" id="cd01285">
    <property type="entry name" value="nucleoside_deaminase"/>
    <property type="match status" value="1"/>
</dbReference>
<dbReference type="Proteomes" id="UP001549111">
    <property type="component" value="Unassembled WGS sequence"/>
</dbReference>
<keyword evidence="3" id="KW-1185">Reference proteome</keyword>
<evidence type="ECO:0000313" key="2">
    <source>
        <dbReference type="EMBL" id="MET3604837.1"/>
    </source>
</evidence>
<evidence type="ECO:0000259" key="1">
    <source>
        <dbReference type="PROSITE" id="PS51747"/>
    </source>
</evidence>
<dbReference type="RefSeq" id="WP_244954420.1">
    <property type="nucleotide sequence ID" value="NZ_CP035708.1"/>
</dbReference>
<gene>
    <name evidence="2" type="ORF">ABIC99_002661</name>
</gene>
<dbReference type="Pfam" id="PF00383">
    <property type="entry name" value="dCMP_cyt_deam_1"/>
    <property type="match status" value="1"/>
</dbReference>